<feature type="region of interest" description="Disordered" evidence="1">
    <location>
        <begin position="21"/>
        <end position="55"/>
    </location>
</feature>
<accession>A0A653L0T9</accession>
<name>A0A653L0T9_AERVE</name>
<proteinExistence type="predicted"/>
<organism evidence="2 3">
    <name type="scientific">Aeromonas veronii</name>
    <dbReference type="NCBI Taxonomy" id="654"/>
    <lineage>
        <taxon>Bacteria</taxon>
        <taxon>Pseudomonadati</taxon>
        <taxon>Pseudomonadota</taxon>
        <taxon>Gammaproteobacteria</taxon>
        <taxon>Aeromonadales</taxon>
        <taxon>Aeromonadaceae</taxon>
        <taxon>Aeromonas</taxon>
    </lineage>
</organism>
<evidence type="ECO:0000313" key="2">
    <source>
        <dbReference type="EMBL" id="VXA85050.1"/>
    </source>
</evidence>
<evidence type="ECO:0000313" key="3">
    <source>
        <dbReference type="Proteomes" id="UP000439123"/>
    </source>
</evidence>
<protein>
    <submittedName>
        <fullName evidence="2">Uncharacterized protein</fullName>
    </submittedName>
</protein>
<gene>
    <name evidence="2" type="ORF">AERO8C_20200</name>
</gene>
<feature type="compositionally biased region" description="Polar residues" evidence="1">
    <location>
        <begin position="24"/>
        <end position="41"/>
    </location>
</feature>
<evidence type="ECO:0000256" key="1">
    <source>
        <dbReference type="SAM" id="MobiDB-lite"/>
    </source>
</evidence>
<sequence length="55" mass="6169">MFGIICIHLWLGTTKAHQQDKMSTKQNSIAQTSTKNYQEASSNHEKAAFGTKYGH</sequence>
<dbReference type="Proteomes" id="UP000439123">
    <property type="component" value="Unassembled WGS sequence"/>
</dbReference>
<dbReference type="AlphaFoldDB" id="A0A653L0T9"/>
<dbReference type="EMBL" id="CABWLC010000012">
    <property type="protein sequence ID" value="VXA85050.1"/>
    <property type="molecule type" value="Genomic_DNA"/>
</dbReference>
<reference evidence="2 3" key="1">
    <citation type="submission" date="2019-10" db="EMBL/GenBank/DDBJ databases">
        <authorList>
            <person name="Karimi E."/>
        </authorList>
    </citation>
    <scope>NUCLEOTIDE SEQUENCE [LARGE SCALE GENOMIC DNA]</scope>
    <source>
        <strain evidence="2">Aeromonas sp. 8C</strain>
    </source>
</reference>